<protein>
    <submittedName>
        <fullName evidence="5">Bestrophin homolog</fullName>
    </submittedName>
</protein>
<dbReference type="EMBL" id="UYWY01026377">
    <property type="protein sequence ID" value="VDM50418.1"/>
    <property type="molecule type" value="Genomic_DNA"/>
</dbReference>
<accession>A0A183VEC7</accession>
<feature type="compositionally biased region" description="Basic and acidic residues" evidence="1">
    <location>
        <begin position="142"/>
        <end position="160"/>
    </location>
</feature>
<dbReference type="AlphaFoldDB" id="A0A183VEC7"/>
<dbReference type="WBParaSite" id="TCNE_0001910101-mRNA-1">
    <property type="protein sequence ID" value="TCNE_0001910101-mRNA-1"/>
    <property type="gene ID" value="TCNE_0001910101"/>
</dbReference>
<feature type="transmembrane region" description="Helical" evidence="2">
    <location>
        <begin position="36"/>
        <end position="56"/>
    </location>
</feature>
<proteinExistence type="predicted"/>
<evidence type="ECO:0000256" key="1">
    <source>
        <dbReference type="SAM" id="MobiDB-lite"/>
    </source>
</evidence>
<dbReference type="Proteomes" id="UP000050794">
    <property type="component" value="Unassembled WGS sequence"/>
</dbReference>
<keyword evidence="2" id="KW-0812">Transmembrane</keyword>
<keyword evidence="2" id="KW-0472">Membrane</keyword>
<evidence type="ECO:0000313" key="3">
    <source>
        <dbReference type="EMBL" id="VDM50418.1"/>
    </source>
</evidence>
<evidence type="ECO:0000313" key="5">
    <source>
        <dbReference type="WBParaSite" id="TCNE_0001910101-mRNA-1"/>
    </source>
</evidence>
<evidence type="ECO:0000313" key="4">
    <source>
        <dbReference type="Proteomes" id="UP000050794"/>
    </source>
</evidence>
<reference evidence="5" key="1">
    <citation type="submission" date="2016-06" db="UniProtKB">
        <authorList>
            <consortium name="WormBaseParasite"/>
        </authorList>
    </citation>
    <scope>IDENTIFICATION</scope>
</reference>
<organism evidence="4 5">
    <name type="scientific">Toxocara canis</name>
    <name type="common">Canine roundworm</name>
    <dbReference type="NCBI Taxonomy" id="6265"/>
    <lineage>
        <taxon>Eukaryota</taxon>
        <taxon>Metazoa</taxon>
        <taxon>Ecdysozoa</taxon>
        <taxon>Nematoda</taxon>
        <taxon>Chromadorea</taxon>
        <taxon>Rhabditida</taxon>
        <taxon>Spirurina</taxon>
        <taxon>Ascaridomorpha</taxon>
        <taxon>Ascaridoidea</taxon>
        <taxon>Toxocaridae</taxon>
        <taxon>Toxocara</taxon>
    </lineage>
</organism>
<name>A0A183VEC7_TOXCA</name>
<evidence type="ECO:0000256" key="2">
    <source>
        <dbReference type="SAM" id="Phobius"/>
    </source>
</evidence>
<keyword evidence="2" id="KW-1133">Transmembrane helix</keyword>
<feature type="region of interest" description="Disordered" evidence="1">
    <location>
        <begin position="138"/>
        <end position="160"/>
    </location>
</feature>
<gene>
    <name evidence="3" type="ORF">TCNE_LOCUS19097</name>
</gene>
<reference evidence="3 4" key="2">
    <citation type="submission" date="2018-11" db="EMBL/GenBank/DDBJ databases">
        <authorList>
            <consortium name="Pathogen Informatics"/>
        </authorList>
    </citation>
    <scope>NUCLEOTIDE SEQUENCE [LARGE SCALE GENOMIC DNA]</scope>
</reference>
<sequence length="160" mass="18423">MYGSDRYSAVTSGMEVEFEKKDIVLTFSLPLTTLKARTSGVLLVVGVGSYMVYRMFVRLLGRNFMWTLVDQARVDTLSRSDVRLLHPARIVHGSDIEDFCSPVFADDEYSDSCSEECSPSRRRHLVSRSFRDRALTNVPTPLEKRNQRRQIHDEVDEVMR</sequence>
<keyword evidence="4" id="KW-1185">Reference proteome</keyword>